<dbReference type="AlphaFoldDB" id="A0A2S7XS20"/>
<dbReference type="GO" id="GO:0016787">
    <property type="term" value="F:hydrolase activity"/>
    <property type="evidence" value="ECO:0007669"/>
    <property type="project" value="UniProtKB-KW"/>
</dbReference>
<protein>
    <submittedName>
        <fullName evidence="2">Hydrolase 2, exosortase A system-associated</fullName>
    </submittedName>
</protein>
<feature type="domain" description="Serine aminopeptidase S33" evidence="1">
    <location>
        <begin position="30"/>
        <end position="154"/>
    </location>
</feature>
<dbReference type="InterPro" id="IPR017532">
    <property type="entry name" value="Hydrolase-2_PEP"/>
</dbReference>
<evidence type="ECO:0000259" key="1">
    <source>
        <dbReference type="Pfam" id="PF12146"/>
    </source>
</evidence>
<dbReference type="SUPFAM" id="SSF53474">
    <property type="entry name" value="alpha/beta-Hydrolases"/>
    <property type="match status" value="1"/>
</dbReference>
<dbReference type="NCBIfam" id="TIGR03101">
    <property type="entry name" value="hydr2_PEP"/>
    <property type="match status" value="1"/>
</dbReference>
<name>A0A2S7XS20_9GAMM</name>
<keyword evidence="2" id="KW-0378">Hydrolase</keyword>
<dbReference type="InterPro" id="IPR029058">
    <property type="entry name" value="AB_hydrolase_fold"/>
</dbReference>
<gene>
    <name evidence="2" type="ORF">CXB77_10445</name>
</gene>
<dbReference type="RefSeq" id="WP_105073835.1">
    <property type="nucleotide sequence ID" value="NZ_PPGH01000035.1"/>
</dbReference>
<dbReference type="EMBL" id="PPGH01000035">
    <property type="protein sequence ID" value="PQJ96201.1"/>
    <property type="molecule type" value="Genomic_DNA"/>
</dbReference>
<dbReference type="Proteomes" id="UP000239936">
    <property type="component" value="Unassembled WGS sequence"/>
</dbReference>
<organism evidence="2 3">
    <name type="scientific">Chromatium okenii</name>
    <dbReference type="NCBI Taxonomy" id="61644"/>
    <lineage>
        <taxon>Bacteria</taxon>
        <taxon>Pseudomonadati</taxon>
        <taxon>Pseudomonadota</taxon>
        <taxon>Gammaproteobacteria</taxon>
        <taxon>Chromatiales</taxon>
        <taxon>Chromatiaceae</taxon>
        <taxon>Chromatium</taxon>
    </lineage>
</organism>
<dbReference type="Gene3D" id="3.40.50.1820">
    <property type="entry name" value="alpha/beta hydrolase"/>
    <property type="match status" value="1"/>
</dbReference>
<proteinExistence type="predicted"/>
<comment type="caution">
    <text evidence="2">The sequence shown here is derived from an EMBL/GenBank/DDBJ whole genome shotgun (WGS) entry which is preliminary data.</text>
</comment>
<evidence type="ECO:0000313" key="2">
    <source>
        <dbReference type="EMBL" id="PQJ96201.1"/>
    </source>
</evidence>
<dbReference type="InterPro" id="IPR022742">
    <property type="entry name" value="Hydrolase_4"/>
</dbReference>
<dbReference type="OrthoDB" id="249225at2"/>
<dbReference type="Pfam" id="PF12146">
    <property type="entry name" value="Hydrolase_4"/>
    <property type="match status" value="1"/>
</dbReference>
<evidence type="ECO:0000313" key="3">
    <source>
        <dbReference type="Proteomes" id="UP000239936"/>
    </source>
</evidence>
<accession>A0A2S7XS20</accession>
<sequence length="278" mass="31165">MNAAVNINPFFLPTPLGHLFCMYSTPVNAPIRAKVIYLHPFAEEMHKSRRMAALQARQCAAAGIAVLQLDLTGCGDSWGDFGDARWERWKADVFCAIDWLNNETNNDTSLFIWGLRLGGMLAVDCAKQLPNIAGMILWQPIINGELFINQFLRIKLASEMLSEGQARIGTRQLREQLTAGESVEIGGYFLAAELAQTIATLRLEQMTPFCPIIWIDIVAGAESLPIPAQQKVIQEWKNNGCHLYTRYVVGEPFWMTQEISECPALLTATMEMMEQILQ</sequence>
<reference evidence="2 3" key="1">
    <citation type="submission" date="2018-01" db="EMBL/GenBank/DDBJ databases">
        <title>The complete genome sequence of Chromatium okenii LaCa, a purple sulfur bacterium with a turbulent life.</title>
        <authorList>
            <person name="Luedin S.M."/>
            <person name="Liechti N."/>
            <person name="Storelli N."/>
            <person name="Danza F."/>
            <person name="Wittwer M."/>
            <person name="Pothier J.F."/>
            <person name="Tonolla M.A."/>
        </authorList>
    </citation>
    <scope>NUCLEOTIDE SEQUENCE [LARGE SCALE GENOMIC DNA]</scope>
    <source>
        <strain evidence="2 3">LaCa</strain>
    </source>
</reference>
<keyword evidence="3" id="KW-1185">Reference proteome</keyword>